<comment type="caution">
    <text evidence="4">The sequence shown here is derived from an EMBL/GenBank/DDBJ whole genome shotgun (WGS) entry which is preliminary data.</text>
</comment>
<evidence type="ECO:0000259" key="3">
    <source>
        <dbReference type="PROSITE" id="PS51740"/>
    </source>
</evidence>
<reference evidence="4 5" key="1">
    <citation type="submission" date="2020-10" db="EMBL/GenBank/DDBJ databases">
        <title>Connecting structure to function with the recovery of over 1000 high-quality activated sludge metagenome-assembled genomes encoding full-length rRNA genes using long-read sequencing.</title>
        <authorList>
            <person name="Singleton C.M."/>
            <person name="Petriglieri F."/>
            <person name="Kristensen J.M."/>
            <person name="Kirkegaard R.H."/>
            <person name="Michaelsen T.Y."/>
            <person name="Andersen M.H."/>
            <person name="Karst S.M."/>
            <person name="Dueholm M.S."/>
            <person name="Nielsen P.H."/>
            <person name="Albertsen M."/>
        </authorList>
    </citation>
    <scope>NUCLEOTIDE SEQUENCE [LARGE SCALE GENOMIC DNA]</scope>
    <source>
        <strain evidence="4">EsbW_18-Q3-R4-48_BATAC.285</strain>
    </source>
</reference>
<dbReference type="Pfam" id="PF04014">
    <property type="entry name" value="MazE_antitoxin"/>
    <property type="match status" value="1"/>
</dbReference>
<dbReference type="GO" id="GO:0003677">
    <property type="term" value="F:DNA binding"/>
    <property type="evidence" value="ECO:0007669"/>
    <property type="project" value="UniProtKB-UniRule"/>
</dbReference>
<organism evidence="4 5">
    <name type="scientific">Candidatus Accumulibacter proximus</name>
    <dbReference type="NCBI Taxonomy" id="2954385"/>
    <lineage>
        <taxon>Bacteria</taxon>
        <taxon>Pseudomonadati</taxon>
        <taxon>Pseudomonadota</taxon>
        <taxon>Betaproteobacteria</taxon>
        <taxon>Candidatus Accumulibacter</taxon>
    </lineage>
</organism>
<name>A0A935PXY9_9PROT</name>
<evidence type="ECO:0000313" key="5">
    <source>
        <dbReference type="Proteomes" id="UP000697998"/>
    </source>
</evidence>
<dbReference type="Proteomes" id="UP000697998">
    <property type="component" value="Unassembled WGS sequence"/>
</dbReference>
<evidence type="ECO:0000256" key="1">
    <source>
        <dbReference type="PROSITE-ProRule" id="PRU01076"/>
    </source>
</evidence>
<dbReference type="InterPro" id="IPR007159">
    <property type="entry name" value="SpoVT-AbrB_dom"/>
</dbReference>
<protein>
    <submittedName>
        <fullName evidence="4">AbrB/MazE/SpoVT family DNA-binding domain-containing protein</fullName>
    </submittedName>
</protein>
<gene>
    <name evidence="4" type="ORF">IPJ27_00245</name>
</gene>
<accession>A0A935PXY9</accession>
<feature type="region of interest" description="Disordered" evidence="2">
    <location>
        <begin position="79"/>
        <end position="109"/>
    </location>
</feature>
<dbReference type="SUPFAM" id="SSF89447">
    <property type="entry name" value="AbrB/MazE/MraZ-like"/>
    <property type="match status" value="1"/>
</dbReference>
<keyword evidence="1 4" id="KW-0238">DNA-binding</keyword>
<feature type="domain" description="SpoVT-AbrB" evidence="3">
    <location>
        <begin position="5"/>
        <end position="47"/>
    </location>
</feature>
<proteinExistence type="predicted"/>
<evidence type="ECO:0000256" key="2">
    <source>
        <dbReference type="SAM" id="MobiDB-lite"/>
    </source>
</evidence>
<dbReference type="PROSITE" id="PS51740">
    <property type="entry name" value="SPOVT_ABRB"/>
    <property type="match status" value="1"/>
</dbReference>
<sequence length="119" mass="13164">MSHIAKLFKNGSSQAVRLPAEYRFASTEVYIRRDPETGNVILSRKPTTWDGFLAALKVANKLSCTFIVEVRANDLLDPSAGTGTLPQEWNPPTAGRRSSPPARPWRTDPAPAILYRITV</sequence>
<evidence type="ECO:0000313" key="4">
    <source>
        <dbReference type="EMBL" id="MBK7673305.1"/>
    </source>
</evidence>
<dbReference type="EMBL" id="JADJMH010000001">
    <property type="protein sequence ID" value="MBK7673305.1"/>
    <property type="molecule type" value="Genomic_DNA"/>
</dbReference>
<dbReference type="AlphaFoldDB" id="A0A935PXY9"/>
<dbReference type="Gene3D" id="2.10.260.10">
    <property type="match status" value="1"/>
</dbReference>
<dbReference type="InterPro" id="IPR037914">
    <property type="entry name" value="SpoVT-AbrB_sf"/>
</dbReference>